<accession>A0A392M5G0</accession>
<name>A0A392M5G0_9FABA</name>
<keyword evidence="3" id="KW-1185">Reference proteome</keyword>
<gene>
    <name evidence="2" type="ORF">A2U01_0003438</name>
</gene>
<proteinExistence type="predicted"/>
<dbReference type="EMBL" id="LXQA010003949">
    <property type="protein sequence ID" value="MCH82627.1"/>
    <property type="molecule type" value="Genomic_DNA"/>
</dbReference>
<reference evidence="2 3" key="1">
    <citation type="journal article" date="2018" name="Front. Plant Sci.">
        <title>Red Clover (Trifolium pratense) and Zigzag Clover (T. medium) - A Picture of Genomic Similarities and Differences.</title>
        <authorList>
            <person name="Dluhosova J."/>
            <person name="Istvanek J."/>
            <person name="Nedelnik J."/>
            <person name="Repkova J."/>
        </authorList>
    </citation>
    <scope>NUCLEOTIDE SEQUENCE [LARGE SCALE GENOMIC DNA]</scope>
    <source>
        <strain evidence="3">cv. 10/8</strain>
        <tissue evidence="2">Leaf</tissue>
    </source>
</reference>
<evidence type="ECO:0000313" key="3">
    <source>
        <dbReference type="Proteomes" id="UP000265520"/>
    </source>
</evidence>
<evidence type="ECO:0000256" key="1">
    <source>
        <dbReference type="SAM" id="MobiDB-lite"/>
    </source>
</evidence>
<dbReference type="Proteomes" id="UP000265520">
    <property type="component" value="Unassembled WGS sequence"/>
</dbReference>
<dbReference type="AlphaFoldDB" id="A0A392M5G0"/>
<evidence type="ECO:0000313" key="2">
    <source>
        <dbReference type="EMBL" id="MCH82627.1"/>
    </source>
</evidence>
<organism evidence="2 3">
    <name type="scientific">Trifolium medium</name>
    <dbReference type="NCBI Taxonomy" id="97028"/>
    <lineage>
        <taxon>Eukaryota</taxon>
        <taxon>Viridiplantae</taxon>
        <taxon>Streptophyta</taxon>
        <taxon>Embryophyta</taxon>
        <taxon>Tracheophyta</taxon>
        <taxon>Spermatophyta</taxon>
        <taxon>Magnoliopsida</taxon>
        <taxon>eudicotyledons</taxon>
        <taxon>Gunneridae</taxon>
        <taxon>Pentapetalae</taxon>
        <taxon>rosids</taxon>
        <taxon>fabids</taxon>
        <taxon>Fabales</taxon>
        <taxon>Fabaceae</taxon>
        <taxon>Papilionoideae</taxon>
        <taxon>50 kb inversion clade</taxon>
        <taxon>NPAAA clade</taxon>
        <taxon>Hologalegina</taxon>
        <taxon>IRL clade</taxon>
        <taxon>Trifolieae</taxon>
        <taxon>Trifolium</taxon>
    </lineage>
</organism>
<sequence length="53" mass="5900">MEDPPPPPPPPPPALHPNRDPISPYYIHPNENHSHVICISVLGWYKLPMAGLV</sequence>
<feature type="region of interest" description="Disordered" evidence="1">
    <location>
        <begin position="1"/>
        <end position="23"/>
    </location>
</feature>
<protein>
    <submittedName>
        <fullName evidence="2">Uncharacterized protein</fullName>
    </submittedName>
</protein>
<comment type="caution">
    <text evidence="2">The sequence shown here is derived from an EMBL/GenBank/DDBJ whole genome shotgun (WGS) entry which is preliminary data.</text>
</comment>
<feature type="compositionally biased region" description="Pro residues" evidence="1">
    <location>
        <begin position="1"/>
        <end position="15"/>
    </location>
</feature>